<keyword evidence="1" id="KW-0229">DNA integration</keyword>
<comment type="caution">
    <text evidence="6">The sequence shown here is derived from an EMBL/GenBank/DDBJ whole genome shotgun (WGS) entry which is preliminary data.</text>
</comment>
<dbReference type="InterPro" id="IPR006119">
    <property type="entry name" value="Resolv_N"/>
</dbReference>
<protein>
    <submittedName>
        <fullName evidence="6">Recombinase family protein</fullName>
    </submittedName>
</protein>
<evidence type="ECO:0000313" key="6">
    <source>
        <dbReference type="EMBL" id="MCZ4279811.1"/>
    </source>
</evidence>
<dbReference type="InterPro" id="IPR036162">
    <property type="entry name" value="Resolvase-like_N_sf"/>
</dbReference>
<dbReference type="SMART" id="SM00857">
    <property type="entry name" value="Resolvase"/>
    <property type="match status" value="1"/>
</dbReference>
<dbReference type="EMBL" id="JAPWGY010000001">
    <property type="protein sequence ID" value="MCZ4279811.1"/>
    <property type="molecule type" value="Genomic_DNA"/>
</dbReference>
<dbReference type="Proteomes" id="UP001069802">
    <property type="component" value="Unassembled WGS sequence"/>
</dbReference>
<keyword evidence="3" id="KW-0233">DNA recombination</keyword>
<dbReference type="PANTHER" id="PTHR30461">
    <property type="entry name" value="DNA-INVERTASE FROM LAMBDOID PROPHAGE"/>
    <property type="match status" value="1"/>
</dbReference>
<dbReference type="PROSITE" id="PS00398">
    <property type="entry name" value="RECOMBINASES_2"/>
    <property type="match status" value="1"/>
</dbReference>
<proteinExistence type="predicted"/>
<dbReference type="Gene3D" id="3.40.50.1390">
    <property type="entry name" value="Resolvase, N-terminal catalytic domain"/>
    <property type="match status" value="1"/>
</dbReference>
<evidence type="ECO:0000259" key="5">
    <source>
        <dbReference type="PROSITE" id="PS51736"/>
    </source>
</evidence>
<dbReference type="PANTHER" id="PTHR30461:SF2">
    <property type="entry name" value="SERINE RECOMBINASE PINE-RELATED"/>
    <property type="match status" value="1"/>
</dbReference>
<evidence type="ECO:0000256" key="3">
    <source>
        <dbReference type="ARBA" id="ARBA00023172"/>
    </source>
</evidence>
<keyword evidence="2" id="KW-0238">DNA-binding</keyword>
<gene>
    <name evidence="6" type="ORF">O4H49_03415</name>
</gene>
<sequence length="144" mass="15626">MKIGYARVSAEGQNLAQQVAALEEAGCEQVFQEVIGSNRVVRPALDQALALAQAGDTLVVWRLDRLGRRTVELIDFIRRLEARAIDFQSLTEGINTATPLGKMVYSFIAALAENERDLAIERSLKAGKPTKQSKANGQGKKAGS</sequence>
<dbReference type="Pfam" id="PF00239">
    <property type="entry name" value="Resolvase"/>
    <property type="match status" value="1"/>
</dbReference>
<organism evidence="6 7">
    <name type="scientific">Kiloniella laminariae</name>
    <dbReference type="NCBI Taxonomy" id="454162"/>
    <lineage>
        <taxon>Bacteria</taxon>
        <taxon>Pseudomonadati</taxon>
        <taxon>Pseudomonadota</taxon>
        <taxon>Alphaproteobacteria</taxon>
        <taxon>Rhodospirillales</taxon>
        <taxon>Kiloniellaceae</taxon>
        <taxon>Kiloniella</taxon>
    </lineage>
</organism>
<evidence type="ECO:0000256" key="1">
    <source>
        <dbReference type="ARBA" id="ARBA00022908"/>
    </source>
</evidence>
<evidence type="ECO:0000256" key="2">
    <source>
        <dbReference type="ARBA" id="ARBA00023125"/>
    </source>
</evidence>
<dbReference type="RefSeq" id="WP_269422008.1">
    <property type="nucleotide sequence ID" value="NZ_JAPWGY010000001.1"/>
</dbReference>
<evidence type="ECO:0000256" key="4">
    <source>
        <dbReference type="SAM" id="MobiDB-lite"/>
    </source>
</evidence>
<keyword evidence="7" id="KW-1185">Reference proteome</keyword>
<accession>A0ABT4LHH0</accession>
<feature type="region of interest" description="Disordered" evidence="4">
    <location>
        <begin position="122"/>
        <end position="144"/>
    </location>
</feature>
<name>A0ABT4LHH0_9PROT</name>
<dbReference type="SUPFAM" id="SSF53041">
    <property type="entry name" value="Resolvase-like"/>
    <property type="match status" value="1"/>
</dbReference>
<feature type="domain" description="Resolvase/invertase-type recombinase catalytic" evidence="5">
    <location>
        <begin position="1"/>
        <end position="135"/>
    </location>
</feature>
<reference evidence="6" key="1">
    <citation type="submission" date="2022-12" db="EMBL/GenBank/DDBJ databases">
        <title>Bacterial isolates from different developmental stages of Nematostella vectensis.</title>
        <authorList>
            <person name="Fraune S."/>
        </authorList>
    </citation>
    <scope>NUCLEOTIDE SEQUENCE</scope>
    <source>
        <strain evidence="6">G21630-S1</strain>
    </source>
</reference>
<dbReference type="InterPro" id="IPR050639">
    <property type="entry name" value="SSR_resolvase"/>
</dbReference>
<evidence type="ECO:0000313" key="7">
    <source>
        <dbReference type="Proteomes" id="UP001069802"/>
    </source>
</evidence>
<dbReference type="CDD" id="cd03768">
    <property type="entry name" value="SR_ResInv"/>
    <property type="match status" value="1"/>
</dbReference>
<dbReference type="InterPro" id="IPR006118">
    <property type="entry name" value="Recombinase_CS"/>
</dbReference>
<dbReference type="PROSITE" id="PS51736">
    <property type="entry name" value="RECOMBINASES_3"/>
    <property type="match status" value="1"/>
</dbReference>